<sequence>MVAGLKLALFVALAAVFFTAMGLSILFSAEHIRIEDSLPEPCTKSKDCPKGLKCYKQVDDETGKIDQEGLCKERGDFGDHCGFTKWCGKGLACKLFFYDNTDELTVTSTRSCDWKSHLD</sequence>
<dbReference type="EMBL" id="CDMY01001028">
    <property type="protein sequence ID" value="CEM39119.1"/>
    <property type="molecule type" value="Genomic_DNA"/>
</dbReference>
<protein>
    <submittedName>
        <fullName evidence="1">Uncharacterized protein</fullName>
    </submittedName>
</protein>
<dbReference type="InParanoid" id="A0A0G4H5M8"/>
<evidence type="ECO:0000313" key="2">
    <source>
        <dbReference type="Proteomes" id="UP000041254"/>
    </source>
</evidence>
<evidence type="ECO:0000313" key="1">
    <source>
        <dbReference type="EMBL" id="CEM39119.1"/>
    </source>
</evidence>
<accession>A0A0G4H5M8</accession>
<proteinExistence type="predicted"/>
<dbReference type="OrthoDB" id="7984201at2759"/>
<dbReference type="Proteomes" id="UP000041254">
    <property type="component" value="Unassembled WGS sequence"/>
</dbReference>
<organism evidence="1 2">
    <name type="scientific">Vitrella brassicaformis (strain CCMP3155)</name>
    <dbReference type="NCBI Taxonomy" id="1169540"/>
    <lineage>
        <taxon>Eukaryota</taxon>
        <taxon>Sar</taxon>
        <taxon>Alveolata</taxon>
        <taxon>Colpodellida</taxon>
        <taxon>Vitrellaceae</taxon>
        <taxon>Vitrella</taxon>
    </lineage>
</organism>
<gene>
    <name evidence="1" type="ORF">Vbra_6587</name>
</gene>
<keyword evidence="2" id="KW-1185">Reference proteome</keyword>
<dbReference type="VEuPathDB" id="CryptoDB:Vbra_6587"/>
<name>A0A0G4H5M8_VITBC</name>
<dbReference type="AlphaFoldDB" id="A0A0G4H5M8"/>
<reference evidence="1 2" key="1">
    <citation type="submission" date="2014-11" db="EMBL/GenBank/DDBJ databases">
        <authorList>
            <person name="Zhu J."/>
            <person name="Qi W."/>
            <person name="Song R."/>
        </authorList>
    </citation>
    <scope>NUCLEOTIDE SEQUENCE [LARGE SCALE GENOMIC DNA]</scope>
</reference>